<gene>
    <name evidence="2" type="ORF">KDD93_02715</name>
</gene>
<dbReference type="Proteomes" id="UP000682951">
    <property type="component" value="Unassembled WGS sequence"/>
</dbReference>
<dbReference type="EMBL" id="JAGSSW010000002">
    <property type="protein sequence ID" value="MBR8463481.1"/>
    <property type="molecule type" value="Genomic_DNA"/>
</dbReference>
<accession>A0ABS5HGS3</accession>
<keyword evidence="1" id="KW-1133">Transmembrane helix</keyword>
<dbReference type="Pfam" id="PF13179">
    <property type="entry name" value="DUF4006"/>
    <property type="match status" value="1"/>
</dbReference>
<feature type="transmembrane region" description="Helical" evidence="1">
    <location>
        <begin position="16"/>
        <end position="38"/>
    </location>
</feature>
<dbReference type="InterPro" id="IPR025065">
    <property type="entry name" value="DUF4006"/>
</dbReference>
<evidence type="ECO:0000313" key="2">
    <source>
        <dbReference type="EMBL" id="MBR8463481.1"/>
    </source>
</evidence>
<dbReference type="RefSeq" id="WP_212140046.1">
    <property type="nucleotide sequence ID" value="NZ_JAGSSW010000002.1"/>
</dbReference>
<keyword evidence="1" id="KW-0472">Membrane</keyword>
<keyword evidence="3" id="KW-1185">Reference proteome</keyword>
<comment type="caution">
    <text evidence="2">The sequence shown here is derived from an EMBL/GenBank/DDBJ whole genome shotgun (WGS) entry which is preliminary data.</text>
</comment>
<reference evidence="2 3" key="1">
    <citation type="submission" date="2021-04" db="EMBL/GenBank/DDBJ databases">
        <title>Molecular and phenotypic characterization and identification of bacterial isolates recovered from the Anatolian ground squirrels (Spermophilus xanthoprymnus) and which have the potential to form a new species in the Campylobacter genus.</title>
        <authorList>
            <person name="Aydin F."/>
            <person name="Abay S."/>
            <person name="Kayman T."/>
            <person name="Karakaya E."/>
            <person name="Mustak H.K."/>
            <person name="Mustak I.B."/>
            <person name="Bilgin N."/>
            <person name="Duzler A."/>
            <person name="Sahin O."/>
            <person name="Guran O."/>
            <person name="Saticioglu I.B."/>
        </authorList>
    </citation>
    <scope>NUCLEOTIDE SEQUENCE [LARGE SCALE GENOMIC DNA]</scope>
    <source>
        <strain evidence="3">faydin-G24</strain>
    </source>
</reference>
<proteinExistence type="predicted"/>
<organism evidence="2 3">
    <name type="scientific">Campylobacter anatolicus</name>
    <dbReference type="NCBI Taxonomy" id="2829105"/>
    <lineage>
        <taxon>Bacteria</taxon>
        <taxon>Pseudomonadati</taxon>
        <taxon>Campylobacterota</taxon>
        <taxon>Epsilonproteobacteria</taxon>
        <taxon>Campylobacterales</taxon>
        <taxon>Campylobacteraceae</taxon>
        <taxon>Campylobacter</taxon>
    </lineage>
</organism>
<evidence type="ECO:0000313" key="3">
    <source>
        <dbReference type="Proteomes" id="UP000682951"/>
    </source>
</evidence>
<keyword evidence="1" id="KW-0812">Transmembrane</keyword>
<protein>
    <submittedName>
        <fullName evidence="2">DUF4006 family protein</fullName>
    </submittedName>
</protein>
<name>A0ABS5HGS3_9BACT</name>
<evidence type="ECO:0000256" key="1">
    <source>
        <dbReference type="SAM" id="Phobius"/>
    </source>
</evidence>
<sequence length="70" mass="7608">MENTNRSVFALNGATGMLIATVLLLSILAILTYFGILAQQDVAQKPYKLDNPSGVQMKSTSNSKHIVIKE</sequence>